<feature type="region of interest" description="Disordered" evidence="1">
    <location>
        <begin position="646"/>
        <end position="713"/>
    </location>
</feature>
<feature type="compositionally biased region" description="Basic and acidic residues" evidence="1">
    <location>
        <begin position="990"/>
        <end position="1014"/>
    </location>
</feature>
<evidence type="ECO:0008006" key="4">
    <source>
        <dbReference type="Google" id="ProtNLM"/>
    </source>
</evidence>
<feature type="region of interest" description="Disordered" evidence="1">
    <location>
        <begin position="578"/>
        <end position="619"/>
    </location>
</feature>
<feature type="compositionally biased region" description="Basic and acidic residues" evidence="1">
    <location>
        <begin position="595"/>
        <end position="606"/>
    </location>
</feature>
<feature type="compositionally biased region" description="Polar residues" evidence="1">
    <location>
        <begin position="687"/>
        <end position="699"/>
    </location>
</feature>
<evidence type="ECO:0000313" key="3">
    <source>
        <dbReference type="Proteomes" id="UP001500131"/>
    </source>
</evidence>
<dbReference type="Proteomes" id="UP001500131">
    <property type="component" value="Unassembled WGS sequence"/>
</dbReference>
<feature type="compositionally biased region" description="Polar residues" evidence="1">
    <location>
        <begin position="364"/>
        <end position="388"/>
    </location>
</feature>
<feature type="compositionally biased region" description="Low complexity" evidence="1">
    <location>
        <begin position="216"/>
        <end position="235"/>
    </location>
</feature>
<feature type="region of interest" description="Disordered" evidence="1">
    <location>
        <begin position="202"/>
        <end position="237"/>
    </location>
</feature>
<dbReference type="AlphaFoldDB" id="A0AAW3AKP4"/>
<feature type="region of interest" description="Disordered" evidence="1">
    <location>
        <begin position="523"/>
        <end position="546"/>
    </location>
</feature>
<feature type="region of interest" description="Disordered" evidence="1">
    <location>
        <begin position="156"/>
        <end position="176"/>
    </location>
</feature>
<feature type="compositionally biased region" description="Low complexity" evidence="1">
    <location>
        <begin position="454"/>
        <end position="471"/>
    </location>
</feature>
<feature type="compositionally biased region" description="Polar residues" evidence="1">
    <location>
        <begin position="472"/>
        <end position="486"/>
    </location>
</feature>
<feature type="region of interest" description="Disordered" evidence="1">
    <location>
        <begin position="425"/>
        <end position="489"/>
    </location>
</feature>
<dbReference type="EMBL" id="JBAMZK010000018">
    <property type="protein sequence ID" value="KAL0508470.1"/>
    <property type="molecule type" value="Genomic_DNA"/>
</dbReference>
<protein>
    <recommendedName>
        <fullName evidence="4">Protein kinase</fullName>
    </recommendedName>
</protein>
<organism evidence="2 3">
    <name type="scientific">Leishmania lindenbergi</name>
    <dbReference type="NCBI Taxonomy" id="651832"/>
    <lineage>
        <taxon>Eukaryota</taxon>
        <taxon>Discoba</taxon>
        <taxon>Euglenozoa</taxon>
        <taxon>Kinetoplastea</taxon>
        <taxon>Metakinetoplastina</taxon>
        <taxon>Trypanosomatida</taxon>
        <taxon>Trypanosomatidae</taxon>
        <taxon>Leishmaniinae</taxon>
        <taxon>Leishmania</taxon>
    </lineage>
</organism>
<reference evidence="2 3" key="1">
    <citation type="submission" date="2024-02" db="EMBL/GenBank/DDBJ databases">
        <title>FIRST GENOME SEQUENCES OF Leishmania (Viannia) shawi, Leishmania (Viannia) lindenbergi AND Leishmania (Viannia) utingensis.</title>
        <authorList>
            <person name="Resadore F."/>
            <person name="Custodio M.G.F."/>
            <person name="Boite M.C."/>
            <person name="Cupolillo E."/>
            <person name="Ferreira G.E.M."/>
        </authorList>
    </citation>
    <scope>NUCLEOTIDE SEQUENCE [LARGE SCALE GENOMIC DNA]</scope>
    <source>
        <strain evidence="2 3">MHOM/BR/1966/M15733</strain>
    </source>
</reference>
<comment type="caution">
    <text evidence="2">The sequence shown here is derived from an EMBL/GenBank/DDBJ whole genome shotgun (WGS) entry which is preliminary data.</text>
</comment>
<feature type="compositionally biased region" description="Low complexity" evidence="1">
    <location>
        <begin position="67"/>
        <end position="79"/>
    </location>
</feature>
<feature type="compositionally biased region" description="Polar residues" evidence="1">
    <location>
        <begin position="646"/>
        <end position="658"/>
    </location>
</feature>
<evidence type="ECO:0000256" key="1">
    <source>
        <dbReference type="SAM" id="MobiDB-lite"/>
    </source>
</evidence>
<keyword evidence="3" id="KW-1185">Reference proteome</keyword>
<accession>A0AAW3AKP4</accession>
<feature type="region of interest" description="Disordered" evidence="1">
    <location>
        <begin position="67"/>
        <end position="89"/>
    </location>
</feature>
<feature type="compositionally biased region" description="Basic and acidic residues" evidence="1">
    <location>
        <begin position="161"/>
        <end position="175"/>
    </location>
</feature>
<feature type="region of interest" description="Disordered" evidence="1">
    <location>
        <begin position="336"/>
        <end position="388"/>
    </location>
</feature>
<feature type="region of interest" description="Disordered" evidence="1">
    <location>
        <begin position="970"/>
        <end position="1025"/>
    </location>
</feature>
<feature type="compositionally biased region" description="Acidic residues" evidence="1">
    <location>
        <begin position="585"/>
        <end position="594"/>
    </location>
</feature>
<gene>
    <name evidence="2" type="ORF">Q4I31_002619</name>
</gene>
<sequence length="1025" mass="107772">MEPLCSDATASPPTHPLLTNIAAAEQLDTQLWPEKRSTVQIFLQRDVKSVTGVSPAGGVGGGDGFISASSSNLSSPSAPIDDDVSSRPAISTEGSVPSLFAVQLAECFLPNQLPQQHRGRQWMPLSGSLGTSARVSGGNGGAVESAVTTVRDWVRSARCSPSKEPRSPSTSRRDSLASSFASALVPRDGQWEMLRTLAIGADTDDGEERERRTRLGSRAATAGGSSSSALNSGRGWSAVDSLGSSEAQFQRTEGFGVTCASTSPQRTPLWRQIHSHPATTTTITFSETSAPASQGSSDGAAALARSSACGFIENRESWHSNAPLSLVSVGLASATTGPGRAPTLLAEWEPNRRGTAGDDESYGDQPSLSGVSSPSIATLPSSLRTTTPITSTMKAEPLMVSSSPALTAHELAQLGEWRSIAEAQRSDPLSTTPPNFRPPTPHQPASGRHGGGPESWRSESVSRASFSTSVSNRGWSGWGSTAQTPLNWERGGATWESGAAYGSSCPSLSCWSTRELDVGDDGAQLSGHSGGRCSRVPSPVPVSLADRNGPVYAQRETSLRSPLTSSSASPFFTHLSHRVDQGRDSDDDDSTMEEIEVRNTKRKCVESPRTSPSATPLSGSFALSLADALAAVPTRMAMSPEACLWEQQQQRRQRTVSPSVARPDEELMPCGDAETYASSHHHRDRSTFSPNSPIRTTAPSMVPMHPPPRMGALLSSSLLINGGRGQPSVMGGGPLHATSVDGAAALLGTSESATGVVVEVDEQLAARLSTFCSCGSDDEPEVDTFSLERAQATMEDADAESTSALCARQRRLYLLATSQFAQDVERHGGHVDPVQMELEGQEQKRESCGKRPAKLGGFPGAACTISAGPRDGEVTRLRWGKYGDSLSLQDGMAPTEEEEVSSFLTAAHNLQPHSPHAHPPFSVVSCAPPSAPAAAPVALSRTSGEERLATPLHRGTCTSAAAIHVRWSEPDASEDGCSPGSVATTTGSRSRRDVSPPIRERSMAPAELQKEREGYGQTEDGSGVG</sequence>
<evidence type="ECO:0000313" key="2">
    <source>
        <dbReference type="EMBL" id="KAL0508470.1"/>
    </source>
</evidence>
<proteinExistence type="predicted"/>
<name>A0AAW3AKP4_9TRYP</name>